<keyword evidence="1" id="KW-1133">Transmembrane helix</keyword>
<accession>A0A5C5RPT7</accession>
<keyword evidence="1" id="KW-0472">Membrane</keyword>
<gene>
    <name evidence="2" type="ORF">FK530_24160</name>
</gene>
<evidence type="ECO:0000313" key="3">
    <source>
        <dbReference type="Proteomes" id="UP000319375"/>
    </source>
</evidence>
<dbReference type="EMBL" id="VIGX01000039">
    <property type="protein sequence ID" value="TWS24513.1"/>
    <property type="molecule type" value="Genomic_DNA"/>
</dbReference>
<proteinExistence type="predicted"/>
<feature type="transmembrane region" description="Helical" evidence="1">
    <location>
        <begin position="180"/>
        <end position="200"/>
    </location>
</feature>
<dbReference type="AlphaFoldDB" id="A0A5C5RPT7"/>
<sequence length="240" mass="26463">MTDGMVSWLFAILGGGVLAACYVAVLKRPRREPLGKRVVLIALIIVTGRMFRAPVVREPFDALVGGAIGIQNAGYILSQVFVVLALLILLVLNCEVLFPWFRTPQGHLVSDIFKVGYVAAVTLTLAFSDLGKAEVTYLPAAYDGSVLETIFFALFAMICMLTGAVSLMVTIPAVKWTRGYLRTTFISYSLMMVLCFLYGLHSWVYSRTIARYPDRVSEWWYGRNAMSVSAMIMVGGLVHG</sequence>
<evidence type="ECO:0000256" key="1">
    <source>
        <dbReference type="SAM" id="Phobius"/>
    </source>
</evidence>
<organism evidence="2 3">
    <name type="scientific">Tsukamurella conjunctivitidis</name>
    <dbReference type="NCBI Taxonomy" id="2592068"/>
    <lineage>
        <taxon>Bacteria</taxon>
        <taxon>Bacillati</taxon>
        <taxon>Actinomycetota</taxon>
        <taxon>Actinomycetes</taxon>
        <taxon>Mycobacteriales</taxon>
        <taxon>Tsukamurellaceae</taxon>
        <taxon>Tsukamurella</taxon>
    </lineage>
</organism>
<feature type="transmembrane region" description="Helical" evidence="1">
    <location>
        <begin position="6"/>
        <end position="26"/>
    </location>
</feature>
<feature type="transmembrane region" description="Helical" evidence="1">
    <location>
        <begin position="76"/>
        <end position="100"/>
    </location>
</feature>
<feature type="transmembrane region" description="Helical" evidence="1">
    <location>
        <begin position="150"/>
        <end position="173"/>
    </location>
</feature>
<feature type="transmembrane region" description="Helical" evidence="1">
    <location>
        <begin position="220"/>
        <end position="238"/>
    </location>
</feature>
<dbReference type="RefSeq" id="WP_146489401.1">
    <property type="nucleotide sequence ID" value="NZ_VIGX01000039.1"/>
</dbReference>
<evidence type="ECO:0000313" key="2">
    <source>
        <dbReference type="EMBL" id="TWS24513.1"/>
    </source>
</evidence>
<dbReference type="Proteomes" id="UP000319375">
    <property type="component" value="Unassembled WGS sequence"/>
</dbReference>
<name>A0A5C5RPT7_9ACTN</name>
<keyword evidence="3" id="KW-1185">Reference proteome</keyword>
<keyword evidence="1" id="KW-0812">Transmembrane</keyword>
<reference evidence="2 3" key="1">
    <citation type="submission" date="2019-06" db="EMBL/GenBank/DDBJ databases">
        <title>Tsukamurella conjunctivitidis sp. nov., Tsukamurella assacharolytica sp. nov. and Tsukamurella sputae sp. nov. isolated from patients with conjunctivitis, bacteraemia (lymphoma) and respiratory infection (sputum) in Hong Kong.</title>
        <authorList>
            <person name="Teng J.L.L."/>
            <person name="Lee H.H."/>
            <person name="Fong J.Y.H."/>
            <person name="Fok K.M.N."/>
            <person name="Lau S.K.P."/>
            <person name="Woo P.C.Y."/>
        </authorList>
    </citation>
    <scope>NUCLEOTIDE SEQUENCE [LARGE SCALE GENOMIC DNA]</scope>
    <source>
        <strain evidence="2 3">HKU72</strain>
    </source>
</reference>
<feature type="transmembrane region" description="Helical" evidence="1">
    <location>
        <begin position="38"/>
        <end position="56"/>
    </location>
</feature>
<comment type="caution">
    <text evidence="2">The sequence shown here is derived from an EMBL/GenBank/DDBJ whole genome shotgun (WGS) entry which is preliminary data.</text>
</comment>
<feature type="transmembrane region" description="Helical" evidence="1">
    <location>
        <begin position="112"/>
        <end position="130"/>
    </location>
</feature>
<protein>
    <submittedName>
        <fullName evidence="2">Uncharacterized protein</fullName>
    </submittedName>
</protein>